<protein>
    <submittedName>
        <fullName evidence="4">Uncharacterized protein</fullName>
    </submittedName>
</protein>
<dbReference type="Proteomes" id="UP001497525">
    <property type="component" value="Unassembled WGS sequence"/>
</dbReference>
<feature type="transmembrane region" description="Helical" evidence="3">
    <location>
        <begin position="419"/>
        <end position="444"/>
    </location>
</feature>
<organism evidence="4 5">
    <name type="scientific">Calicophoron daubneyi</name>
    <name type="common">Rumen fluke</name>
    <name type="synonym">Paramphistomum daubneyi</name>
    <dbReference type="NCBI Taxonomy" id="300641"/>
    <lineage>
        <taxon>Eukaryota</taxon>
        <taxon>Metazoa</taxon>
        <taxon>Spiralia</taxon>
        <taxon>Lophotrochozoa</taxon>
        <taxon>Platyhelminthes</taxon>
        <taxon>Trematoda</taxon>
        <taxon>Digenea</taxon>
        <taxon>Plagiorchiida</taxon>
        <taxon>Pronocephalata</taxon>
        <taxon>Paramphistomoidea</taxon>
        <taxon>Paramphistomidae</taxon>
        <taxon>Calicophoron</taxon>
    </lineage>
</organism>
<feature type="compositionally biased region" description="Polar residues" evidence="2">
    <location>
        <begin position="74"/>
        <end position="86"/>
    </location>
</feature>
<feature type="transmembrane region" description="Helical" evidence="3">
    <location>
        <begin position="857"/>
        <end position="876"/>
    </location>
</feature>
<feature type="transmembrane region" description="Helical" evidence="3">
    <location>
        <begin position="926"/>
        <end position="953"/>
    </location>
</feature>
<feature type="transmembrane region" description="Helical" evidence="3">
    <location>
        <begin position="450"/>
        <end position="468"/>
    </location>
</feature>
<feature type="region of interest" description="Disordered" evidence="2">
    <location>
        <begin position="1073"/>
        <end position="1124"/>
    </location>
</feature>
<comment type="similarity">
    <text evidence="1">Belongs to the monovalent cation:proton antiporter 1 (CPA1) transporter (TC 2.A.36) family.</text>
</comment>
<dbReference type="EMBL" id="CAXLJL010000312">
    <property type="protein sequence ID" value="CAL5136400.1"/>
    <property type="molecule type" value="Genomic_DNA"/>
</dbReference>
<feature type="region of interest" description="Disordered" evidence="2">
    <location>
        <begin position="636"/>
        <end position="688"/>
    </location>
</feature>
<feature type="transmembrane region" description="Helical" evidence="3">
    <location>
        <begin position="480"/>
        <end position="499"/>
    </location>
</feature>
<feature type="compositionally biased region" description="Low complexity" evidence="2">
    <location>
        <begin position="783"/>
        <end position="793"/>
    </location>
</feature>
<name>A0AAV2TGY3_CALDB</name>
<dbReference type="PANTHER" id="PTHR31102">
    <property type="match status" value="1"/>
</dbReference>
<feature type="transmembrane region" description="Helical" evidence="3">
    <location>
        <begin position="131"/>
        <end position="154"/>
    </location>
</feature>
<keyword evidence="3" id="KW-0812">Transmembrane</keyword>
<evidence type="ECO:0000313" key="5">
    <source>
        <dbReference type="Proteomes" id="UP001497525"/>
    </source>
</evidence>
<feature type="compositionally biased region" description="Polar residues" evidence="2">
    <location>
        <begin position="977"/>
        <end position="988"/>
    </location>
</feature>
<evidence type="ECO:0000256" key="3">
    <source>
        <dbReference type="SAM" id="Phobius"/>
    </source>
</evidence>
<feature type="compositionally biased region" description="Low complexity" evidence="2">
    <location>
        <begin position="642"/>
        <end position="655"/>
    </location>
</feature>
<dbReference type="PANTHER" id="PTHR31102:SF1">
    <property type="entry name" value="CATION_H+ EXCHANGER DOMAIN-CONTAINING PROTEIN"/>
    <property type="match status" value="1"/>
</dbReference>
<sequence length="1750" mass="194191">MLDIVRKTKRLNWNHGLYILPNGASFAPDNLNNSWIKATDIQSKLHEKQQKMERGDKDISDGYLLSGVKKPENFRQSSLDSGNEQPADSDPKPVGRMGRCRRRICGFICGIRLPTWLTNALLLIYRCVGGAMTYALLFLVVYTTILSVNPSIALPPVCRRIIMPDITVQRPDNTSTLSTPTVSTTIATTTTTTQATSLPFGYMSALQCRRGEALSVILYYSVGFMIGEIMELLRLPGLLGMLIGGMALRNVGSLLIDENVYHELPNGSYPYPADMSDPFSLNRPANATDQPFDLKDARTQMAALLFVNPALSGILRQLALTTILTRAGLGIDPTTLKEVCGSVFRLAFIPCIVEAMALMLASRFIIGWPWAWGAILGFVCAAVSPAVVVPNMMRLEVAGWGVSKGIPTLVVAASSLDDVIAITGFGVALAIALSTGTSLAGTILWGPAEALIGAAFGAGAGVLICLFPPPQLEHSHLIRGLLLVFIAITGLVGSVGLHLPGAGALACLSLAFVIANGWRAGFPWRLTQPTEDVILNTNSAIQLSLEQGKGDGSGVNSMEKSGTSVEVYDPEEVRRKTVELSAIDEDEEIGLTDVRFAAPSKNSRGSISSSILETLVDVHPYCYSALKQQYAPTVNKTTHGGSLHASISSKSSKYTSGERPSLSTSNGTERPDPSLFSGPPTTALNPRRNLRRFSLPEPTAHYELESFSVSSSFRRGLNPLFGLPVARRGSRIRHKLLSPAFRDQHPNIHNLPVDKLEEEEEEADSHDIDIKDPERSRTHSFDDQNQNDAADPNDMSETDIPEVPLPATPKERGLACVCSMRQTMAAIWWFVQPVLFSLIGSEVNLARLRGASTGRGIISFLIALVFRFFGTIAAVLPSNLNMRERLFVACAWLPKATVQAAVGPVALDTARQLHESPVVIGWGEQVVTIAAIAIIISAPLGAILIPLTAPYLLHQDLSVSQVHVSTTKHNGPKSDNPLPQGNQSSSPSAVHLSPPQPNSRTMHSNDIQAYILYVFKFSTMNFEVHSPDEQVLSVDDMNVQLRLARLQIKKLELQLEAKQVMEDYDEAIKKLESEMKPNKPSESNMLEFPSRLNDEDSEDAGDNGEGQKKNNVSDDEGSQLVRDNVGIKLKQNKKKYLTLDNGEPDDDKVASKKVAYAAEDRREAIARQILKDVVEDEGRAAKSMKDAAATFGFAVEENVKDEYDNMDNFTANNFIANSKVTARPNKHIVHKEWAFRQAQDIFQVDFEAFRKGQANEYSEQGECSEDNDEHVQKGCRRPKLDLKLNDRVCEDFDPTDLDRAYHRQADARVCKASVPERFQFRCFPVQRIDSALSNYAEQFQVLSNEAGFIYCSAFKDEPELKSPPVMPEIVKKLKLIRESPFKVSFIAFCRKEYIDKDLSIKDVWTIYWLDEYWTALQHRKRSHALSQKVNDFLESVCARDPGNPMSKHTASLIKQISCTRVAEFNVRLNYLLYYAKFVEPMKVWFKNQRTKELAEGESKGSLENAKEDQDLASLKDAAPVTVNIDLMAGRPSRLRQACATASYEVANRVGIGGLVQRFGLSVTQFAENVQDQYLRYDVDRRPMLPTDTATNFLCPQLPYSSLALAAARHMLAFQISRELFVRRMMRQMFQLQAVMNVRSTAPGTKEINESHQLSAVKYLPNKPVTDLGYVLFLHIHNASRKKLLAYEIHVSNEQIRGLSLNELQQFFHQDQFGWVVQAPNEQRSPILRQAAEEFISTTLIPERHEKMFRD</sequence>
<feature type="transmembrane region" description="Helical" evidence="3">
    <location>
        <begin position="104"/>
        <end position="125"/>
    </location>
</feature>
<feature type="region of interest" description="Disordered" evidence="2">
    <location>
        <begin position="746"/>
        <end position="807"/>
    </location>
</feature>
<feature type="transmembrane region" description="Helical" evidence="3">
    <location>
        <begin position="370"/>
        <end position="389"/>
    </location>
</feature>
<dbReference type="SUPFAM" id="SSF158832">
    <property type="entry name" value="Tex N-terminal region-like"/>
    <property type="match status" value="1"/>
</dbReference>
<proteinExistence type="inferred from homology"/>
<evidence type="ECO:0000313" key="4">
    <source>
        <dbReference type="EMBL" id="CAL5136400.1"/>
    </source>
</evidence>
<feature type="compositionally biased region" description="Basic and acidic residues" evidence="2">
    <location>
        <begin position="765"/>
        <end position="782"/>
    </location>
</feature>
<reference evidence="4" key="1">
    <citation type="submission" date="2024-06" db="EMBL/GenBank/DDBJ databases">
        <authorList>
            <person name="Liu X."/>
            <person name="Lenzi L."/>
            <person name="Haldenby T S."/>
            <person name="Uol C."/>
        </authorList>
    </citation>
    <scope>NUCLEOTIDE SEQUENCE</scope>
</reference>
<dbReference type="Gene3D" id="1.10.3500.10">
    <property type="entry name" value="Tex N-terminal region-like"/>
    <property type="match status" value="1"/>
</dbReference>
<evidence type="ECO:0000256" key="1">
    <source>
        <dbReference type="ARBA" id="ARBA00007367"/>
    </source>
</evidence>
<evidence type="ECO:0000256" key="2">
    <source>
        <dbReference type="SAM" id="MobiDB-lite"/>
    </source>
</evidence>
<dbReference type="InterPro" id="IPR023319">
    <property type="entry name" value="Tex-like_HTH_dom_sf"/>
</dbReference>
<dbReference type="Gene3D" id="1.10.10.650">
    <property type="entry name" value="RuvA domain 2-like"/>
    <property type="match status" value="1"/>
</dbReference>
<feature type="region of interest" description="Disordered" evidence="2">
    <location>
        <begin position="74"/>
        <end position="95"/>
    </location>
</feature>
<keyword evidence="3" id="KW-1133">Transmembrane helix</keyword>
<dbReference type="InterPro" id="IPR051843">
    <property type="entry name" value="CPA1_transporter"/>
</dbReference>
<dbReference type="InterPro" id="IPR023323">
    <property type="entry name" value="Tex-like_dom_sf"/>
</dbReference>
<accession>A0AAV2TGY3</accession>
<feature type="region of interest" description="Disordered" evidence="2">
    <location>
        <begin position="964"/>
        <end position="1001"/>
    </location>
</feature>
<comment type="caution">
    <text evidence="4">The sequence shown here is derived from an EMBL/GenBank/DDBJ whole genome shotgun (WGS) entry which is preliminary data.</text>
</comment>
<keyword evidence="3" id="KW-0472">Membrane</keyword>
<gene>
    <name evidence="4" type="ORF">CDAUBV1_LOCUS10494</name>
</gene>